<evidence type="ECO:0000256" key="10">
    <source>
        <dbReference type="HAMAP-Rule" id="MF_00135"/>
    </source>
</evidence>
<evidence type="ECO:0000256" key="4">
    <source>
        <dbReference type="ARBA" id="ARBA00012572"/>
    </source>
</evidence>
<reference evidence="13" key="1">
    <citation type="submission" date="2017-09" db="EMBL/GenBank/DDBJ databases">
        <authorList>
            <person name="Varghese N."/>
            <person name="Submissions S."/>
        </authorList>
    </citation>
    <scope>NUCLEOTIDE SEQUENCE [LARGE SCALE GENOMIC DNA]</scope>
    <source>
        <strain evidence="13">CGMCC 1.8913</strain>
    </source>
</reference>
<evidence type="ECO:0000256" key="3">
    <source>
        <dbReference type="ARBA" id="ARBA00007571"/>
    </source>
</evidence>
<evidence type="ECO:0000256" key="2">
    <source>
        <dbReference type="ARBA" id="ARBA00004664"/>
    </source>
</evidence>
<evidence type="ECO:0000256" key="6">
    <source>
        <dbReference type="ARBA" id="ARBA00022605"/>
    </source>
</evidence>
<evidence type="ECO:0000313" key="12">
    <source>
        <dbReference type="EMBL" id="SNZ04214.1"/>
    </source>
</evidence>
<keyword evidence="8 10" id="KW-0057">Aromatic amino acid biosynthesis</keyword>
<dbReference type="CDD" id="cd00405">
    <property type="entry name" value="PRAI"/>
    <property type="match status" value="1"/>
</dbReference>
<dbReference type="EMBL" id="OBEK01000001">
    <property type="protein sequence ID" value="SNZ04214.1"/>
    <property type="molecule type" value="Genomic_DNA"/>
</dbReference>
<keyword evidence="6 10" id="KW-0028">Amino-acid biosynthesis</keyword>
<dbReference type="HAMAP" id="MF_00135">
    <property type="entry name" value="PRAI"/>
    <property type="match status" value="1"/>
</dbReference>
<dbReference type="AlphaFoldDB" id="A0A285N415"/>
<feature type="domain" description="N-(5'phosphoribosyl) anthranilate isomerase (PRAI)" evidence="11">
    <location>
        <begin position="3"/>
        <end position="196"/>
    </location>
</feature>
<keyword evidence="9 10" id="KW-0413">Isomerase</keyword>
<dbReference type="RefSeq" id="WP_245864564.1">
    <property type="nucleotide sequence ID" value="NZ_OBEK01000001.1"/>
</dbReference>
<evidence type="ECO:0000256" key="5">
    <source>
        <dbReference type="ARBA" id="ARBA00022272"/>
    </source>
</evidence>
<organism evidence="12 13">
    <name type="scientific">Terribacillus aidingensis</name>
    <dbReference type="NCBI Taxonomy" id="586416"/>
    <lineage>
        <taxon>Bacteria</taxon>
        <taxon>Bacillati</taxon>
        <taxon>Bacillota</taxon>
        <taxon>Bacilli</taxon>
        <taxon>Bacillales</taxon>
        <taxon>Bacillaceae</taxon>
        <taxon>Terribacillus</taxon>
    </lineage>
</organism>
<dbReference type="STRING" id="586416.GZ22_14800"/>
<dbReference type="Proteomes" id="UP000219356">
    <property type="component" value="Unassembled WGS sequence"/>
</dbReference>
<protein>
    <recommendedName>
        <fullName evidence="5 10">N-(5'-phosphoribosyl)anthranilate isomerase</fullName>
        <shortName evidence="10">PRAI</shortName>
        <ecNumber evidence="4 10">5.3.1.24</ecNumber>
    </recommendedName>
</protein>
<comment type="similarity">
    <text evidence="3 10">Belongs to the TrpF family.</text>
</comment>
<comment type="catalytic activity">
    <reaction evidence="1 10">
        <text>N-(5-phospho-beta-D-ribosyl)anthranilate = 1-(2-carboxyphenylamino)-1-deoxy-D-ribulose 5-phosphate</text>
        <dbReference type="Rhea" id="RHEA:21540"/>
        <dbReference type="ChEBI" id="CHEBI:18277"/>
        <dbReference type="ChEBI" id="CHEBI:58613"/>
        <dbReference type="EC" id="5.3.1.24"/>
    </reaction>
</comment>
<evidence type="ECO:0000259" key="11">
    <source>
        <dbReference type="Pfam" id="PF00697"/>
    </source>
</evidence>
<evidence type="ECO:0000256" key="7">
    <source>
        <dbReference type="ARBA" id="ARBA00022822"/>
    </source>
</evidence>
<keyword evidence="7 10" id="KW-0822">Tryptophan biosynthesis</keyword>
<comment type="pathway">
    <text evidence="2 10">Amino-acid biosynthesis; L-tryptophan biosynthesis; L-tryptophan from chorismate: step 3/5.</text>
</comment>
<evidence type="ECO:0000256" key="1">
    <source>
        <dbReference type="ARBA" id="ARBA00001164"/>
    </source>
</evidence>
<dbReference type="InterPro" id="IPR011060">
    <property type="entry name" value="RibuloseP-bd_barrel"/>
</dbReference>
<dbReference type="InterPro" id="IPR001240">
    <property type="entry name" value="PRAI_dom"/>
</dbReference>
<sequence>MIVKICGIQSVDAGLAAAEAGADMIGFVFAESTRQVTADQAAQIGKKLPSHVKKVGVFVNEPIDSLLNIADTAALDYIQLHGDETPAYVKELNKPVMKAFSVSSESDLKRLTAYACDYYLLDSPAEAYRGGNGTPFDWSLASSKTLPREKLFLAGGLHADNVQQAISEVSPAGVDVSSGVETNKQKDSLKIKQFIAAARKGQ</sequence>
<dbReference type="FunFam" id="3.20.20.70:FF:000075">
    <property type="entry name" value="Tryptophan biosynthesis protein TRP1"/>
    <property type="match status" value="1"/>
</dbReference>
<evidence type="ECO:0000256" key="8">
    <source>
        <dbReference type="ARBA" id="ARBA00023141"/>
    </source>
</evidence>
<accession>A0A285N415</accession>
<dbReference type="PANTHER" id="PTHR42894">
    <property type="entry name" value="N-(5'-PHOSPHORIBOSYL)ANTHRANILATE ISOMERASE"/>
    <property type="match status" value="1"/>
</dbReference>
<evidence type="ECO:0000313" key="13">
    <source>
        <dbReference type="Proteomes" id="UP000219356"/>
    </source>
</evidence>
<gene>
    <name evidence="10" type="primary">trpF</name>
    <name evidence="12" type="ORF">SAMN05421503_0568</name>
</gene>
<dbReference type="GO" id="GO:0004640">
    <property type="term" value="F:phosphoribosylanthranilate isomerase activity"/>
    <property type="evidence" value="ECO:0007669"/>
    <property type="project" value="UniProtKB-UniRule"/>
</dbReference>
<dbReference type="UniPathway" id="UPA00035">
    <property type="reaction ID" value="UER00042"/>
</dbReference>
<dbReference type="PANTHER" id="PTHR42894:SF1">
    <property type="entry name" value="N-(5'-PHOSPHORIBOSYL)ANTHRANILATE ISOMERASE"/>
    <property type="match status" value="1"/>
</dbReference>
<name>A0A285N415_9BACI</name>
<dbReference type="SUPFAM" id="SSF51366">
    <property type="entry name" value="Ribulose-phoshate binding barrel"/>
    <property type="match status" value="1"/>
</dbReference>
<dbReference type="InterPro" id="IPR044643">
    <property type="entry name" value="TrpF_fam"/>
</dbReference>
<keyword evidence="13" id="KW-1185">Reference proteome</keyword>
<dbReference type="EC" id="5.3.1.24" evidence="4 10"/>
<dbReference type="GO" id="GO:0000162">
    <property type="term" value="P:L-tryptophan biosynthetic process"/>
    <property type="evidence" value="ECO:0007669"/>
    <property type="project" value="UniProtKB-UniRule"/>
</dbReference>
<dbReference type="InterPro" id="IPR013785">
    <property type="entry name" value="Aldolase_TIM"/>
</dbReference>
<evidence type="ECO:0000256" key="9">
    <source>
        <dbReference type="ARBA" id="ARBA00023235"/>
    </source>
</evidence>
<dbReference type="Pfam" id="PF00697">
    <property type="entry name" value="PRAI"/>
    <property type="match status" value="1"/>
</dbReference>
<dbReference type="Gene3D" id="3.20.20.70">
    <property type="entry name" value="Aldolase class I"/>
    <property type="match status" value="1"/>
</dbReference>
<proteinExistence type="inferred from homology"/>